<gene>
    <name evidence="10" type="ORF">COL8621_02120</name>
</gene>
<evidence type="ECO:0000256" key="8">
    <source>
        <dbReference type="ARBA" id="ARBA00035655"/>
    </source>
</evidence>
<keyword evidence="2" id="KW-0813">Transport</keyword>
<feature type="transmembrane region" description="Helical" evidence="9">
    <location>
        <begin position="291"/>
        <end position="313"/>
    </location>
</feature>
<feature type="transmembrane region" description="Helical" evidence="9">
    <location>
        <begin position="241"/>
        <end position="270"/>
    </location>
</feature>
<keyword evidence="11" id="KW-1185">Reference proteome</keyword>
<evidence type="ECO:0000256" key="2">
    <source>
        <dbReference type="ARBA" id="ARBA00022448"/>
    </source>
</evidence>
<evidence type="ECO:0000313" key="10">
    <source>
        <dbReference type="EMBL" id="SMX42895.1"/>
    </source>
</evidence>
<feature type="transmembrane region" description="Helical" evidence="9">
    <location>
        <begin position="171"/>
        <end position="191"/>
    </location>
</feature>
<sequence>MDVLPIGAIAALIGLTTGVVMGLAARLGDFCTLGAIESAIYGEDQRRIRMWGIVLATAIFSTFFLSTAGLIELEATIYHSVAWNPLASIVGGAVFGYGMALAGNCGFGALARFGGGDLRAMVVVVVMAITGFVTLNGPLAKLRVLAFPQTPSEGPQGFAHLVAGQLGLPPLAFATLVAAALLIWALSYAPLRASVRQVTWGVAAGLSVSFALWGTSMLHGLSFGEIPVEGHSFTAPLGRTLLWLMTASSGGLGFAVGSVAGVLAGAFVGSTIKGHFRWEACEDPRELGRQVGGAALMGVGGIVAMGCSVGQGVTGFATLAYSAPVTLAAIYFGAVFGLRRLIQGYQPD</sequence>
<dbReference type="PANTHER" id="PTHR30574:SF1">
    <property type="entry name" value="SULPHUR TRANSPORT DOMAIN-CONTAINING PROTEIN"/>
    <property type="match status" value="1"/>
</dbReference>
<name>A0A238KJ99_9RHOB</name>
<keyword evidence="3" id="KW-1003">Cell membrane</keyword>
<dbReference type="RefSeq" id="WP_093967312.1">
    <property type="nucleotide sequence ID" value="NZ_FXYE01000002.1"/>
</dbReference>
<dbReference type="InterPro" id="IPR007272">
    <property type="entry name" value="Sulf_transp_TsuA/YedE"/>
</dbReference>
<feature type="transmembrane region" description="Helical" evidence="9">
    <location>
        <begin position="198"/>
        <end position="221"/>
    </location>
</feature>
<feature type="transmembrane region" description="Helical" evidence="9">
    <location>
        <begin position="86"/>
        <end position="111"/>
    </location>
</feature>
<comment type="similarity">
    <text evidence="8">Belongs to the TsuA/YedE (TC 9.B.102) family.</text>
</comment>
<feature type="transmembrane region" description="Helical" evidence="9">
    <location>
        <begin position="319"/>
        <end position="338"/>
    </location>
</feature>
<evidence type="ECO:0000256" key="3">
    <source>
        <dbReference type="ARBA" id="ARBA00022475"/>
    </source>
</evidence>
<feature type="transmembrane region" description="Helical" evidence="9">
    <location>
        <begin position="118"/>
        <end position="135"/>
    </location>
</feature>
<evidence type="ECO:0000256" key="6">
    <source>
        <dbReference type="ARBA" id="ARBA00022989"/>
    </source>
</evidence>
<accession>A0A238KJ99</accession>
<feature type="transmembrane region" description="Helical" evidence="9">
    <location>
        <begin position="48"/>
        <end position="71"/>
    </location>
</feature>
<dbReference type="OrthoDB" id="7984363at2"/>
<evidence type="ECO:0000313" key="11">
    <source>
        <dbReference type="Proteomes" id="UP000202922"/>
    </source>
</evidence>
<feature type="transmembrane region" description="Helical" evidence="9">
    <location>
        <begin position="6"/>
        <end position="27"/>
    </location>
</feature>
<dbReference type="Proteomes" id="UP000202922">
    <property type="component" value="Unassembled WGS sequence"/>
</dbReference>
<dbReference type="PANTHER" id="PTHR30574">
    <property type="entry name" value="INNER MEMBRANE PROTEIN YEDE"/>
    <property type="match status" value="1"/>
</dbReference>
<organism evidence="10 11">
    <name type="scientific">Actibacterium lipolyticum</name>
    <dbReference type="NCBI Taxonomy" id="1524263"/>
    <lineage>
        <taxon>Bacteria</taxon>
        <taxon>Pseudomonadati</taxon>
        <taxon>Pseudomonadota</taxon>
        <taxon>Alphaproteobacteria</taxon>
        <taxon>Rhodobacterales</taxon>
        <taxon>Roseobacteraceae</taxon>
        <taxon>Actibacterium</taxon>
    </lineage>
</organism>
<dbReference type="Pfam" id="PF04143">
    <property type="entry name" value="Sulf_transp"/>
    <property type="match status" value="1"/>
</dbReference>
<keyword evidence="7 9" id="KW-0472">Membrane</keyword>
<dbReference type="GO" id="GO:0005886">
    <property type="term" value="C:plasma membrane"/>
    <property type="evidence" value="ECO:0007669"/>
    <property type="project" value="UniProtKB-SubCell"/>
</dbReference>
<dbReference type="EMBL" id="FXYE01000002">
    <property type="protein sequence ID" value="SMX42895.1"/>
    <property type="molecule type" value="Genomic_DNA"/>
</dbReference>
<reference evidence="11" key="1">
    <citation type="submission" date="2017-05" db="EMBL/GenBank/DDBJ databases">
        <authorList>
            <person name="Rodrigo-Torres L."/>
            <person name="Arahal R. D."/>
            <person name="Lucena T."/>
        </authorList>
    </citation>
    <scope>NUCLEOTIDE SEQUENCE [LARGE SCALE GENOMIC DNA]</scope>
    <source>
        <strain evidence="11">CECT 8621</strain>
    </source>
</reference>
<evidence type="ECO:0000256" key="1">
    <source>
        <dbReference type="ARBA" id="ARBA00004429"/>
    </source>
</evidence>
<comment type="subcellular location">
    <subcellularLocation>
        <location evidence="1">Cell inner membrane</location>
        <topology evidence="1">Multi-pass membrane protein</topology>
    </subcellularLocation>
</comment>
<keyword evidence="6 9" id="KW-1133">Transmembrane helix</keyword>
<evidence type="ECO:0000256" key="9">
    <source>
        <dbReference type="SAM" id="Phobius"/>
    </source>
</evidence>
<evidence type="ECO:0000256" key="4">
    <source>
        <dbReference type="ARBA" id="ARBA00022519"/>
    </source>
</evidence>
<keyword evidence="4" id="KW-0997">Cell inner membrane</keyword>
<keyword evidence="5 9" id="KW-0812">Transmembrane</keyword>
<dbReference type="AlphaFoldDB" id="A0A238KJ99"/>
<evidence type="ECO:0000256" key="5">
    <source>
        <dbReference type="ARBA" id="ARBA00022692"/>
    </source>
</evidence>
<protein>
    <submittedName>
        <fullName evidence="10">Putative inner membrane protein</fullName>
    </submittedName>
</protein>
<evidence type="ECO:0000256" key="7">
    <source>
        <dbReference type="ARBA" id="ARBA00023136"/>
    </source>
</evidence>
<proteinExistence type="inferred from homology"/>